<protein>
    <recommendedName>
        <fullName evidence="2">SprT-like domain-containing protein</fullName>
    </recommendedName>
</protein>
<feature type="region of interest" description="Disordered" evidence="1">
    <location>
        <begin position="454"/>
        <end position="485"/>
    </location>
</feature>
<dbReference type="PANTHER" id="PTHR21220">
    <property type="entry name" value="DNA-DEPENDENT METALLOPROTEASE SPRTN"/>
    <property type="match status" value="1"/>
</dbReference>
<feature type="compositionally biased region" description="Basic residues" evidence="1">
    <location>
        <begin position="605"/>
        <end position="617"/>
    </location>
</feature>
<feature type="compositionally biased region" description="Basic and acidic residues" evidence="1">
    <location>
        <begin position="465"/>
        <end position="476"/>
    </location>
</feature>
<dbReference type="Pfam" id="PF10263">
    <property type="entry name" value="SprT-like"/>
    <property type="match status" value="1"/>
</dbReference>
<sequence>MDSASDPEAEESPDVWELFRHYDRLYFRGALDDAAFAVEWTSPRMKTCSGFGSCSFGSKTITLYQPMLQHRTKDDLKNALLHLMIHAIVFMKHGLAKLSMHGPVFRDWMDAINACSIEDYLRPKGGYCITTTHDFSPEELPSIQGNLWKCESCAVTLLRATKLGPPSDSCCIENVSKHATCGNMLCNWHNHKMNCGGTYVVPKRGQKMVPKGYAVGCKQGLLTETSKSQDAVEESYSDEVQENSTVPKPIVPFIPRRKASKSNMPEDFQKAIVPATPRRKLKQEFVSSEKYELFSIGSCKNENTLGSCSSKKPEDLQKKIVSSASPLSKLKRKQRSIASEKHEIRSVESFYNAKSSRSDTSTKESRWHKPEHVQKSNEQPAASQKKLKLEEDMTLSEKYGVFSPGSYKNAKPPGSSTSRKASTWHKPEVVEKSSIALPCPTKKLKFVQDFVEKQEDTKPLGSSNRNKEGKLHKPGDIQKASVLPATAPRKLKQNLVASEKNELSSCVGRSNANVLDNVFSKQAHKQHEPEVTRKPITQPAAPQSIPKQQNITNSSAKAGKQHSPQDFQRAASQSKLKQSTHAAPERQKTRSVAPERQQTRSVARERKKRRSVAPRKKKEYACVSVWANIYESECSSGSAEPLVNKRTERRKRERERAVQITYSRSRKRSASGMSSVKAEPAEEEVSSEQAKPPPRSQCLEFILIGTAHKVVTQDPRDQFRRPAPRMNIVVAPPADQVKTQTPRVQSQPPTQTLRDQSQRPAPSMDIVGVSPVGQVTTRIPRGQFQPQAQCMNIVIPPADLAATQAHADPSVPLPSTCMDIAAVPSADQVMTRAPVHQSQPPAASAIATDSPDVIDISDDD</sequence>
<evidence type="ECO:0000256" key="1">
    <source>
        <dbReference type="SAM" id="MobiDB-lite"/>
    </source>
</evidence>
<proteinExistence type="predicted"/>
<dbReference type="AlphaFoldDB" id="A0AAD8W0R8"/>
<feature type="compositionally biased region" description="Basic and acidic residues" evidence="1">
    <location>
        <begin position="356"/>
        <end position="375"/>
    </location>
</feature>
<dbReference type="GO" id="GO:0006974">
    <property type="term" value="P:DNA damage response"/>
    <property type="evidence" value="ECO:0007669"/>
    <property type="project" value="InterPro"/>
</dbReference>
<gene>
    <name evidence="3" type="ORF">QYE76_005007</name>
</gene>
<evidence type="ECO:0000259" key="2">
    <source>
        <dbReference type="SMART" id="SM00731"/>
    </source>
</evidence>
<comment type="caution">
    <text evidence="3">The sequence shown here is derived from an EMBL/GenBank/DDBJ whole genome shotgun (WGS) entry which is preliminary data.</text>
</comment>
<keyword evidence="4" id="KW-1185">Reference proteome</keyword>
<reference evidence="3" key="1">
    <citation type="submission" date="2023-07" db="EMBL/GenBank/DDBJ databases">
        <title>A chromosome-level genome assembly of Lolium multiflorum.</title>
        <authorList>
            <person name="Chen Y."/>
            <person name="Copetti D."/>
            <person name="Kolliker R."/>
            <person name="Studer B."/>
        </authorList>
    </citation>
    <scope>NUCLEOTIDE SEQUENCE</scope>
    <source>
        <strain evidence="3">02402/16</strain>
        <tissue evidence="3">Leaf</tissue>
    </source>
</reference>
<evidence type="ECO:0000313" key="3">
    <source>
        <dbReference type="EMBL" id="KAK1630692.1"/>
    </source>
</evidence>
<dbReference type="EMBL" id="JAUUTY010000005">
    <property type="protein sequence ID" value="KAK1630692.1"/>
    <property type="molecule type" value="Genomic_DNA"/>
</dbReference>
<accession>A0AAD8W0R8</accession>
<feature type="domain" description="SprT-like" evidence="2">
    <location>
        <begin position="13"/>
        <end position="178"/>
    </location>
</feature>
<feature type="region of interest" description="Disordered" evidence="1">
    <location>
        <begin position="522"/>
        <end position="617"/>
    </location>
</feature>
<dbReference type="GO" id="GO:0031593">
    <property type="term" value="F:polyubiquitin modification-dependent protein binding"/>
    <property type="evidence" value="ECO:0007669"/>
    <property type="project" value="TreeGrafter"/>
</dbReference>
<feature type="region of interest" description="Disordered" evidence="1">
    <location>
        <begin position="829"/>
        <end position="860"/>
    </location>
</feature>
<dbReference type="InterPro" id="IPR006640">
    <property type="entry name" value="SprT-like_domain"/>
</dbReference>
<organism evidence="3 4">
    <name type="scientific">Lolium multiflorum</name>
    <name type="common">Italian ryegrass</name>
    <name type="synonym">Lolium perenne subsp. multiflorum</name>
    <dbReference type="NCBI Taxonomy" id="4521"/>
    <lineage>
        <taxon>Eukaryota</taxon>
        <taxon>Viridiplantae</taxon>
        <taxon>Streptophyta</taxon>
        <taxon>Embryophyta</taxon>
        <taxon>Tracheophyta</taxon>
        <taxon>Spermatophyta</taxon>
        <taxon>Magnoliopsida</taxon>
        <taxon>Liliopsida</taxon>
        <taxon>Poales</taxon>
        <taxon>Poaceae</taxon>
        <taxon>BOP clade</taxon>
        <taxon>Pooideae</taxon>
        <taxon>Poodae</taxon>
        <taxon>Poeae</taxon>
        <taxon>Poeae Chloroplast Group 2 (Poeae type)</taxon>
        <taxon>Loliodinae</taxon>
        <taxon>Loliinae</taxon>
        <taxon>Lolium</taxon>
    </lineage>
</organism>
<feature type="region of interest" description="Disordered" evidence="1">
    <location>
        <begin position="403"/>
        <end position="425"/>
    </location>
</feature>
<evidence type="ECO:0000313" key="4">
    <source>
        <dbReference type="Proteomes" id="UP001231189"/>
    </source>
</evidence>
<dbReference type="GO" id="GO:0005634">
    <property type="term" value="C:nucleus"/>
    <property type="evidence" value="ECO:0007669"/>
    <property type="project" value="TreeGrafter"/>
</dbReference>
<dbReference type="InterPro" id="IPR044245">
    <property type="entry name" value="Spartan"/>
</dbReference>
<feature type="region of interest" description="Disordered" evidence="1">
    <location>
        <begin position="636"/>
        <end position="696"/>
    </location>
</feature>
<dbReference type="GO" id="GO:0004222">
    <property type="term" value="F:metalloendopeptidase activity"/>
    <property type="evidence" value="ECO:0007669"/>
    <property type="project" value="InterPro"/>
</dbReference>
<feature type="region of interest" description="Disordered" evidence="1">
    <location>
        <begin position="351"/>
        <end position="385"/>
    </location>
</feature>
<dbReference type="Proteomes" id="UP001231189">
    <property type="component" value="Unassembled WGS sequence"/>
</dbReference>
<dbReference type="PANTHER" id="PTHR21220:SF2">
    <property type="entry name" value="OS09G0407300 PROTEIN"/>
    <property type="match status" value="1"/>
</dbReference>
<name>A0AAD8W0R8_LOLMU</name>
<feature type="region of interest" description="Disordered" evidence="1">
    <location>
        <begin position="733"/>
        <end position="765"/>
    </location>
</feature>
<feature type="region of interest" description="Disordered" evidence="1">
    <location>
        <begin position="322"/>
        <end position="341"/>
    </location>
</feature>
<dbReference type="GO" id="GO:0003697">
    <property type="term" value="F:single-stranded DNA binding"/>
    <property type="evidence" value="ECO:0007669"/>
    <property type="project" value="InterPro"/>
</dbReference>
<dbReference type="SMART" id="SM00731">
    <property type="entry name" value="SprT"/>
    <property type="match status" value="1"/>
</dbReference>
<feature type="compositionally biased region" description="Polar residues" evidence="1">
    <location>
        <begin position="737"/>
        <end position="760"/>
    </location>
</feature>
<feature type="compositionally biased region" description="Polar residues" evidence="1">
    <location>
        <begin position="545"/>
        <end position="581"/>
    </location>
</feature>